<keyword evidence="3" id="KW-1185">Reference proteome</keyword>
<evidence type="ECO:0000256" key="1">
    <source>
        <dbReference type="SAM" id="MobiDB-lite"/>
    </source>
</evidence>
<dbReference type="Proteomes" id="UP000324222">
    <property type="component" value="Unassembled WGS sequence"/>
</dbReference>
<evidence type="ECO:0000313" key="2">
    <source>
        <dbReference type="EMBL" id="MPC48810.1"/>
    </source>
</evidence>
<feature type="region of interest" description="Disordered" evidence="1">
    <location>
        <begin position="1"/>
        <end position="23"/>
    </location>
</feature>
<sequence>MTLGQSSPQLGGREGDNIRLPSSGRKVEAKRFHSLAVTCIWAAGSFQETLAKCSAKRLATVLGSATVRPADNKTGGKAQDTFQQFGGLY</sequence>
<gene>
    <name evidence="2" type="ORF">E2C01_042593</name>
</gene>
<comment type="caution">
    <text evidence="2">The sequence shown here is derived from an EMBL/GenBank/DDBJ whole genome shotgun (WGS) entry which is preliminary data.</text>
</comment>
<dbReference type="EMBL" id="VSRR010008487">
    <property type="protein sequence ID" value="MPC48810.1"/>
    <property type="molecule type" value="Genomic_DNA"/>
</dbReference>
<dbReference type="AlphaFoldDB" id="A0A5B7FM83"/>
<evidence type="ECO:0000313" key="3">
    <source>
        <dbReference type="Proteomes" id="UP000324222"/>
    </source>
</evidence>
<organism evidence="2 3">
    <name type="scientific">Portunus trituberculatus</name>
    <name type="common">Swimming crab</name>
    <name type="synonym">Neptunus trituberculatus</name>
    <dbReference type="NCBI Taxonomy" id="210409"/>
    <lineage>
        <taxon>Eukaryota</taxon>
        <taxon>Metazoa</taxon>
        <taxon>Ecdysozoa</taxon>
        <taxon>Arthropoda</taxon>
        <taxon>Crustacea</taxon>
        <taxon>Multicrustacea</taxon>
        <taxon>Malacostraca</taxon>
        <taxon>Eumalacostraca</taxon>
        <taxon>Eucarida</taxon>
        <taxon>Decapoda</taxon>
        <taxon>Pleocyemata</taxon>
        <taxon>Brachyura</taxon>
        <taxon>Eubrachyura</taxon>
        <taxon>Portunoidea</taxon>
        <taxon>Portunidae</taxon>
        <taxon>Portuninae</taxon>
        <taxon>Portunus</taxon>
    </lineage>
</organism>
<protein>
    <submittedName>
        <fullName evidence="2">Uncharacterized protein</fullName>
    </submittedName>
</protein>
<name>A0A5B7FM83_PORTR</name>
<reference evidence="2 3" key="1">
    <citation type="submission" date="2019-05" db="EMBL/GenBank/DDBJ databases">
        <title>Another draft genome of Portunus trituberculatus and its Hox gene families provides insights of decapod evolution.</title>
        <authorList>
            <person name="Jeong J.-H."/>
            <person name="Song I."/>
            <person name="Kim S."/>
            <person name="Choi T."/>
            <person name="Kim D."/>
            <person name="Ryu S."/>
            <person name="Kim W."/>
        </authorList>
    </citation>
    <scope>NUCLEOTIDE SEQUENCE [LARGE SCALE GENOMIC DNA]</scope>
    <source>
        <tissue evidence="2">Muscle</tissue>
    </source>
</reference>
<accession>A0A5B7FM83</accession>
<proteinExistence type="predicted"/>